<name>A0A6C0HGX6_9ZZZZ</name>
<organism evidence="1">
    <name type="scientific">viral metagenome</name>
    <dbReference type="NCBI Taxonomy" id="1070528"/>
    <lineage>
        <taxon>unclassified sequences</taxon>
        <taxon>metagenomes</taxon>
        <taxon>organismal metagenomes</taxon>
    </lineage>
</organism>
<protein>
    <submittedName>
        <fullName evidence="1">Uncharacterized protein</fullName>
    </submittedName>
</protein>
<dbReference type="AlphaFoldDB" id="A0A6C0HGX6"/>
<reference evidence="1" key="1">
    <citation type="journal article" date="2020" name="Nature">
        <title>Giant virus diversity and host interactions through global metagenomics.</title>
        <authorList>
            <person name="Schulz F."/>
            <person name="Roux S."/>
            <person name="Paez-Espino D."/>
            <person name="Jungbluth S."/>
            <person name="Walsh D.A."/>
            <person name="Denef V.J."/>
            <person name="McMahon K.D."/>
            <person name="Konstantinidis K.T."/>
            <person name="Eloe-Fadrosh E.A."/>
            <person name="Kyrpides N.C."/>
            <person name="Woyke T."/>
        </authorList>
    </citation>
    <scope>NUCLEOTIDE SEQUENCE</scope>
    <source>
        <strain evidence="1">GVMAG-M-3300023184-101</strain>
    </source>
</reference>
<dbReference type="EMBL" id="MN739951">
    <property type="protein sequence ID" value="QHT79640.1"/>
    <property type="molecule type" value="Genomic_DNA"/>
</dbReference>
<accession>A0A6C0HGX6</accession>
<sequence>MNFAELNGDVNNQSEWLKQNSIGQNTNGLLHNKPTKSYKFVCHPILKCGCNNPIMMTSNNGYRHQKCLNCKWSWNADKV</sequence>
<proteinExistence type="predicted"/>
<evidence type="ECO:0000313" key="1">
    <source>
        <dbReference type="EMBL" id="QHT79640.1"/>
    </source>
</evidence>